<dbReference type="Gene3D" id="2.40.50.140">
    <property type="entry name" value="Nucleic acid-binding proteins"/>
    <property type="match status" value="2"/>
</dbReference>
<dbReference type="FunFam" id="2.40.50.140:FF:000303">
    <property type="entry name" value="Protection of telomeres protein 1"/>
    <property type="match status" value="1"/>
</dbReference>
<dbReference type="STRING" id="1447875.A0A2B7WNG3"/>
<dbReference type="GO" id="GO:0016233">
    <property type="term" value="P:telomere capping"/>
    <property type="evidence" value="ECO:0007669"/>
    <property type="project" value="TreeGrafter"/>
</dbReference>
<evidence type="ECO:0000313" key="11">
    <source>
        <dbReference type="EMBL" id="PGH00914.1"/>
    </source>
</evidence>
<evidence type="ECO:0000256" key="4">
    <source>
        <dbReference type="ARBA" id="ARBA00015253"/>
    </source>
</evidence>
<dbReference type="OrthoDB" id="2186770at2759"/>
<feature type="compositionally biased region" description="Acidic residues" evidence="9">
    <location>
        <begin position="636"/>
        <end position="648"/>
    </location>
</feature>
<protein>
    <recommendedName>
        <fullName evidence="4">Protection of telomeres protein 1</fullName>
    </recommendedName>
</protein>
<sequence length="668" mass="75521">MASPSMPPGFDDIQTALSESGRRVNIIAAVVDALEPKLSGGTSYVSTFTLKDNDFDSGSWTGLKIRYFCNEESYLPVPEHGDVVLLRKIMVRQYQGAVIGLSSQRDLTPWIIFRKGLNPRNPPRIIMRPQTRELTSVEKSYALSLMGVSTTVSTPSTNLGPRVQSVTAATPSRPLAIKPPTPRGRPKFSLIEDLLYNTFVDLVVQVVKTYPEDYSRFLLYVTDYTQNKDLFNYALQDGGSRGGDEYGYTSGFKRTWPGPYGQMTLQVTLWEPHCHFARQNIKENDFVLLQNVNIKMAQVNGYMEGTIHTDRLYPDKIKVIPVNDDDDEDVKKLVKRKIEYWKRIKSEKLGVDSNDLNRWKTPDGNENQPLSRNARKRLRRQQKKMEGKKKRDRDQPEIATSLQPTRDQLNANIRAQNPAVPCTSINDILSGESHINTPPSGEPYRLPFQNLRYKASVRVVDFFPHKLEDFAVQYDIERAMLSDSEGSLGSGDDDDGDNSGDSSPTAGRRTRWEWRFCLLVEDAGPGTHYNRKEKRERMKLYVADHDAECLLSLDAVDLRADSATLHELRERLFILWGDLEERKSEAAAAAATNNDNDDNSAPMNNDANNNNKQVTTSSSRPFTCCIKEFGVKSPPGDEETDGDSDSDSDGFGWERHFRLFGTTIIYND</sequence>
<dbReference type="GO" id="GO:0010521">
    <property type="term" value="F:telomerase inhibitor activity"/>
    <property type="evidence" value="ECO:0007669"/>
    <property type="project" value="TreeGrafter"/>
</dbReference>
<evidence type="ECO:0000259" key="10">
    <source>
        <dbReference type="SMART" id="SM00976"/>
    </source>
</evidence>
<dbReference type="GO" id="GO:0098505">
    <property type="term" value="F:G-rich strand telomeric DNA binding"/>
    <property type="evidence" value="ECO:0007669"/>
    <property type="project" value="TreeGrafter"/>
</dbReference>
<dbReference type="EMBL" id="PDNB01000179">
    <property type="protein sequence ID" value="PGH00914.1"/>
    <property type="molecule type" value="Genomic_DNA"/>
</dbReference>
<dbReference type="PANTHER" id="PTHR14513">
    <property type="entry name" value="PROTECTION OF TELOMERES 1"/>
    <property type="match status" value="1"/>
</dbReference>
<comment type="caution">
    <text evidence="11">The sequence shown here is derived from an EMBL/GenBank/DDBJ whole genome shotgun (WGS) entry which is preliminary data.</text>
</comment>
<dbReference type="GO" id="GO:0032210">
    <property type="term" value="P:regulation of telomere maintenance via telomerase"/>
    <property type="evidence" value="ECO:0007669"/>
    <property type="project" value="TreeGrafter"/>
</dbReference>
<feature type="compositionally biased region" description="Low complexity" evidence="9">
    <location>
        <begin position="586"/>
        <end position="611"/>
    </location>
</feature>
<feature type="compositionally biased region" description="Basic residues" evidence="9">
    <location>
        <begin position="373"/>
        <end position="391"/>
    </location>
</feature>
<dbReference type="InterPro" id="IPR032042">
    <property type="entry name" value="POT1PC"/>
</dbReference>
<reference evidence="11 12" key="1">
    <citation type="submission" date="2017-10" db="EMBL/GenBank/DDBJ databases">
        <title>Comparative genomics in systemic dimorphic fungi from Ajellomycetaceae.</title>
        <authorList>
            <person name="Munoz J.F."/>
            <person name="Mcewen J.G."/>
            <person name="Clay O.K."/>
            <person name="Cuomo C.A."/>
        </authorList>
    </citation>
    <scope>NUCLEOTIDE SEQUENCE [LARGE SCALE GENOMIC DNA]</scope>
    <source>
        <strain evidence="11 12">UAMH5409</strain>
    </source>
</reference>
<evidence type="ECO:0000256" key="3">
    <source>
        <dbReference type="ARBA" id="ARBA00008442"/>
    </source>
</evidence>
<dbReference type="AlphaFoldDB" id="A0A2B7WNG3"/>
<evidence type="ECO:0000256" key="1">
    <source>
        <dbReference type="ARBA" id="ARBA00004123"/>
    </source>
</evidence>
<dbReference type="CDD" id="cd04497">
    <property type="entry name" value="hPOT1_OB1_like"/>
    <property type="match status" value="1"/>
</dbReference>
<feature type="compositionally biased region" description="Polar residues" evidence="9">
    <location>
        <begin position="612"/>
        <end position="621"/>
    </location>
</feature>
<keyword evidence="5" id="KW-0158">Chromosome</keyword>
<keyword evidence="7" id="KW-0238">DNA-binding</keyword>
<dbReference type="InterPro" id="IPR011564">
    <property type="entry name" value="Telomer_end-bd_POT1/Cdc13"/>
</dbReference>
<dbReference type="InterPro" id="IPR012340">
    <property type="entry name" value="NA-bd_OB-fold"/>
</dbReference>
<evidence type="ECO:0000256" key="7">
    <source>
        <dbReference type="ARBA" id="ARBA00023125"/>
    </source>
</evidence>
<evidence type="ECO:0000256" key="9">
    <source>
        <dbReference type="SAM" id="MobiDB-lite"/>
    </source>
</evidence>
<evidence type="ECO:0000256" key="5">
    <source>
        <dbReference type="ARBA" id="ARBA00022454"/>
    </source>
</evidence>
<evidence type="ECO:0000256" key="6">
    <source>
        <dbReference type="ARBA" id="ARBA00022895"/>
    </source>
</evidence>
<feature type="domain" description="Telomeric single stranded DNA binding POT1/Cdc13" evidence="10">
    <location>
        <begin position="10"/>
        <end position="150"/>
    </location>
</feature>
<comment type="similarity">
    <text evidence="3">Belongs to the telombin family.</text>
</comment>
<feature type="compositionally biased region" description="Basic and acidic residues" evidence="9">
    <location>
        <begin position="353"/>
        <end position="363"/>
    </location>
</feature>
<evidence type="ECO:0000313" key="12">
    <source>
        <dbReference type="Proteomes" id="UP000223968"/>
    </source>
</evidence>
<dbReference type="PANTHER" id="PTHR14513:SF0">
    <property type="entry name" value="PROTECTION OF TELOMERES PROTEIN 1"/>
    <property type="match status" value="1"/>
</dbReference>
<comment type="subcellular location">
    <subcellularLocation>
        <location evidence="2">Chromosome</location>
        <location evidence="2">Telomere</location>
    </subcellularLocation>
    <subcellularLocation>
        <location evidence="1">Nucleus</location>
    </subcellularLocation>
</comment>
<proteinExistence type="inferred from homology"/>
<name>A0A2B7WNG3_9EURO</name>
<keyword evidence="6" id="KW-0779">Telomere</keyword>
<keyword evidence="8" id="KW-0539">Nucleus</keyword>
<feature type="region of interest" description="Disordered" evidence="9">
    <location>
        <begin position="586"/>
        <end position="652"/>
    </location>
</feature>
<gene>
    <name evidence="11" type="ORF">AJ79_08069</name>
</gene>
<feature type="region of interest" description="Disordered" evidence="9">
    <location>
        <begin position="353"/>
        <end position="407"/>
    </location>
</feature>
<dbReference type="Pfam" id="PF02765">
    <property type="entry name" value="POT1"/>
    <property type="match status" value="1"/>
</dbReference>
<dbReference type="SUPFAM" id="SSF50249">
    <property type="entry name" value="Nucleic acid-binding proteins"/>
    <property type="match status" value="2"/>
</dbReference>
<feature type="compositionally biased region" description="Polar residues" evidence="9">
    <location>
        <begin position="398"/>
        <end position="407"/>
    </location>
</feature>
<dbReference type="InterPro" id="IPR028389">
    <property type="entry name" value="POT1"/>
</dbReference>
<evidence type="ECO:0000256" key="8">
    <source>
        <dbReference type="ARBA" id="ARBA00023242"/>
    </source>
</evidence>
<organism evidence="11 12">
    <name type="scientific">Helicocarpus griseus UAMH5409</name>
    <dbReference type="NCBI Taxonomy" id="1447875"/>
    <lineage>
        <taxon>Eukaryota</taxon>
        <taxon>Fungi</taxon>
        <taxon>Dikarya</taxon>
        <taxon>Ascomycota</taxon>
        <taxon>Pezizomycotina</taxon>
        <taxon>Eurotiomycetes</taxon>
        <taxon>Eurotiomycetidae</taxon>
        <taxon>Onygenales</taxon>
        <taxon>Ajellomycetaceae</taxon>
        <taxon>Helicocarpus</taxon>
    </lineage>
</organism>
<keyword evidence="12" id="KW-1185">Reference proteome</keyword>
<accession>A0A2B7WNG3</accession>
<dbReference type="Pfam" id="PF16686">
    <property type="entry name" value="POT1PC"/>
    <property type="match status" value="1"/>
</dbReference>
<dbReference type="SMART" id="SM00976">
    <property type="entry name" value="Telo_bind"/>
    <property type="match status" value="1"/>
</dbReference>
<dbReference type="GO" id="GO:0000783">
    <property type="term" value="C:nuclear telomere cap complex"/>
    <property type="evidence" value="ECO:0007669"/>
    <property type="project" value="TreeGrafter"/>
</dbReference>
<evidence type="ECO:0000256" key="2">
    <source>
        <dbReference type="ARBA" id="ARBA00004574"/>
    </source>
</evidence>
<dbReference type="Proteomes" id="UP000223968">
    <property type="component" value="Unassembled WGS sequence"/>
</dbReference>
<feature type="region of interest" description="Disordered" evidence="9">
    <location>
        <begin position="483"/>
        <end position="507"/>
    </location>
</feature>